<protein>
    <submittedName>
        <fullName evidence="1">Uncharacterized protein</fullName>
    </submittedName>
</protein>
<dbReference type="Proteomes" id="UP000276133">
    <property type="component" value="Unassembled WGS sequence"/>
</dbReference>
<evidence type="ECO:0000313" key="1">
    <source>
        <dbReference type="EMBL" id="RNA14582.1"/>
    </source>
</evidence>
<comment type="caution">
    <text evidence="1">The sequence shown here is derived from an EMBL/GenBank/DDBJ whole genome shotgun (WGS) entry which is preliminary data.</text>
</comment>
<organism evidence="1 2">
    <name type="scientific">Brachionus plicatilis</name>
    <name type="common">Marine rotifer</name>
    <name type="synonym">Brachionus muelleri</name>
    <dbReference type="NCBI Taxonomy" id="10195"/>
    <lineage>
        <taxon>Eukaryota</taxon>
        <taxon>Metazoa</taxon>
        <taxon>Spiralia</taxon>
        <taxon>Gnathifera</taxon>
        <taxon>Rotifera</taxon>
        <taxon>Eurotatoria</taxon>
        <taxon>Monogononta</taxon>
        <taxon>Pseudotrocha</taxon>
        <taxon>Ploima</taxon>
        <taxon>Brachionidae</taxon>
        <taxon>Brachionus</taxon>
    </lineage>
</organism>
<sequence length="90" mass="10847">MDFYQKDHRVRSNYNIQNQRDMAWDAKSVTVLYTYALNTSSMSMPTSMHLLLELLKTSLETQHKAYSSQTIDLFIYLFIRRSINYIFQYF</sequence>
<proteinExistence type="predicted"/>
<reference evidence="1 2" key="1">
    <citation type="journal article" date="2018" name="Sci. Rep.">
        <title>Genomic signatures of local adaptation to the degree of environmental predictability in rotifers.</title>
        <authorList>
            <person name="Franch-Gras L."/>
            <person name="Hahn C."/>
            <person name="Garcia-Roger E.M."/>
            <person name="Carmona M.J."/>
            <person name="Serra M."/>
            <person name="Gomez A."/>
        </authorList>
    </citation>
    <scope>NUCLEOTIDE SEQUENCE [LARGE SCALE GENOMIC DNA]</scope>
    <source>
        <strain evidence="1">HYR1</strain>
    </source>
</reference>
<name>A0A3M7QTD3_BRAPC</name>
<evidence type="ECO:0000313" key="2">
    <source>
        <dbReference type="Proteomes" id="UP000276133"/>
    </source>
</evidence>
<dbReference type="AlphaFoldDB" id="A0A3M7QTD3"/>
<keyword evidence="2" id="KW-1185">Reference proteome</keyword>
<dbReference type="EMBL" id="REGN01005156">
    <property type="protein sequence ID" value="RNA14582.1"/>
    <property type="molecule type" value="Genomic_DNA"/>
</dbReference>
<accession>A0A3M7QTD3</accession>
<feature type="non-terminal residue" evidence="1">
    <location>
        <position position="90"/>
    </location>
</feature>
<gene>
    <name evidence="1" type="ORF">BpHYR1_014961</name>
</gene>